<gene>
    <name evidence="12" type="ORF">DLJ53_01515</name>
</gene>
<comment type="catalytic activity">
    <reaction evidence="1">
        <text>ATP + protein L-histidine = ADP + protein N-phospho-L-histidine.</text>
        <dbReference type="EC" id="2.7.13.3"/>
    </reaction>
</comment>
<keyword evidence="4" id="KW-0597">Phosphoprotein</keyword>
<organism evidence="12 13">
    <name type="scientific">Acuticoccus sediminis</name>
    <dbReference type="NCBI Taxonomy" id="2184697"/>
    <lineage>
        <taxon>Bacteria</taxon>
        <taxon>Pseudomonadati</taxon>
        <taxon>Pseudomonadota</taxon>
        <taxon>Alphaproteobacteria</taxon>
        <taxon>Hyphomicrobiales</taxon>
        <taxon>Amorphaceae</taxon>
        <taxon>Acuticoccus</taxon>
    </lineage>
</organism>
<dbReference type="EC" id="2.7.13.3" evidence="3"/>
<dbReference type="InterPro" id="IPR050428">
    <property type="entry name" value="TCS_sensor_his_kinase"/>
</dbReference>
<dbReference type="RefSeq" id="WP_111341718.1">
    <property type="nucleotide sequence ID" value="NZ_QHHQ01000001.1"/>
</dbReference>
<dbReference type="PANTHER" id="PTHR45436:SF1">
    <property type="entry name" value="SENSOR PROTEIN QSEC"/>
    <property type="match status" value="1"/>
</dbReference>
<evidence type="ECO:0000256" key="3">
    <source>
        <dbReference type="ARBA" id="ARBA00012438"/>
    </source>
</evidence>
<feature type="transmembrane region" description="Helical" evidence="10">
    <location>
        <begin position="27"/>
        <end position="47"/>
    </location>
</feature>
<evidence type="ECO:0000256" key="2">
    <source>
        <dbReference type="ARBA" id="ARBA00004370"/>
    </source>
</evidence>
<dbReference type="InterPro" id="IPR036890">
    <property type="entry name" value="HATPase_C_sf"/>
</dbReference>
<keyword evidence="5" id="KW-0808">Transferase</keyword>
<reference evidence="12 13" key="1">
    <citation type="submission" date="2018-05" db="EMBL/GenBank/DDBJ databases">
        <title>Acuticoccus sediminis sp. nov., isolated from deep-sea sediment of Indian Ocean.</title>
        <authorList>
            <person name="Liu X."/>
            <person name="Lai Q."/>
            <person name="Du Y."/>
            <person name="Sun F."/>
            <person name="Zhang X."/>
            <person name="Wang S."/>
            <person name="Shao Z."/>
        </authorList>
    </citation>
    <scope>NUCLEOTIDE SEQUENCE [LARGE SCALE GENOMIC DNA]</scope>
    <source>
        <strain evidence="12 13">PTG4-2</strain>
    </source>
</reference>
<sequence>MASAAPAPDRPAQVPPEPRPYSLKRRLAVGASTLFALIIAVLSIGLWRYSQSAADRTYDLILSGAAISIGERIALTPEGLEIDLPTSAFEILALAPNDRVFYRIVGEGGVTLTGDADLPGLDQPPEDGTRGAIALSDGRYDGEPVRLATSWLELPGLTERTLIGVAVGQTTLARRAMRNDLFLKGLIPLAAVAAAGLFAVRTGVSLAIRPLVDIERDIRARAPNDLSPLTIAPPRESDALVGAINDFMRRLGASRDNAQSFIADVAHQLRTALFGVEGALALQRSVSSDEQLERGRERVRRTIHLTNQLLSHAMVIHRADSPVEAEVDVAALFRRVLEDTLRGGIPDTITLGVETEPGTEGVCIAGDPVALREALRNLVDNAVRHGPADNTIVLRLATAEIGGRPALELIVADQGPGIPEADKAVVTERFVTRDDRGGSGLGLAIVAAVARSHGGRLVLRDAGGGGLEAALVVPRTAPATARAKA</sequence>
<dbReference type="AlphaFoldDB" id="A0A8B2NSM8"/>
<comment type="subcellular location">
    <subcellularLocation>
        <location evidence="2">Membrane</location>
    </subcellularLocation>
</comment>
<keyword evidence="6 10" id="KW-0812">Transmembrane</keyword>
<evidence type="ECO:0000256" key="1">
    <source>
        <dbReference type="ARBA" id="ARBA00000085"/>
    </source>
</evidence>
<dbReference type="SUPFAM" id="SSF55874">
    <property type="entry name" value="ATPase domain of HSP90 chaperone/DNA topoisomerase II/histidine kinase"/>
    <property type="match status" value="1"/>
</dbReference>
<comment type="caution">
    <text evidence="12">The sequence shown here is derived from an EMBL/GenBank/DDBJ whole genome shotgun (WGS) entry which is preliminary data.</text>
</comment>
<dbReference type="OrthoDB" id="913606at2"/>
<dbReference type="InterPro" id="IPR036097">
    <property type="entry name" value="HisK_dim/P_sf"/>
</dbReference>
<dbReference type="PROSITE" id="PS50109">
    <property type="entry name" value="HIS_KIN"/>
    <property type="match status" value="1"/>
</dbReference>
<dbReference type="Pfam" id="PF08521">
    <property type="entry name" value="2CSK_N"/>
    <property type="match status" value="1"/>
</dbReference>
<accession>A0A8B2NSM8</accession>
<evidence type="ECO:0000256" key="6">
    <source>
        <dbReference type="ARBA" id="ARBA00022692"/>
    </source>
</evidence>
<dbReference type="SUPFAM" id="SSF47384">
    <property type="entry name" value="Homodimeric domain of signal transducing histidine kinase"/>
    <property type="match status" value="1"/>
</dbReference>
<keyword evidence="8 10" id="KW-1133">Transmembrane helix</keyword>
<keyword evidence="9 10" id="KW-0472">Membrane</keyword>
<keyword evidence="7" id="KW-0418">Kinase</keyword>
<evidence type="ECO:0000256" key="4">
    <source>
        <dbReference type="ARBA" id="ARBA00022553"/>
    </source>
</evidence>
<dbReference type="InterPro" id="IPR004358">
    <property type="entry name" value="Sig_transdc_His_kin-like_C"/>
</dbReference>
<dbReference type="GO" id="GO:0000155">
    <property type="term" value="F:phosphorelay sensor kinase activity"/>
    <property type="evidence" value="ECO:0007669"/>
    <property type="project" value="InterPro"/>
</dbReference>
<evidence type="ECO:0000313" key="12">
    <source>
        <dbReference type="EMBL" id="RAI03227.1"/>
    </source>
</evidence>
<dbReference type="SMART" id="SM00387">
    <property type="entry name" value="HATPase_c"/>
    <property type="match status" value="1"/>
</dbReference>
<dbReference type="Gene3D" id="3.30.565.10">
    <property type="entry name" value="Histidine kinase-like ATPase, C-terminal domain"/>
    <property type="match status" value="1"/>
</dbReference>
<keyword evidence="13" id="KW-1185">Reference proteome</keyword>
<dbReference type="GO" id="GO:0005886">
    <property type="term" value="C:plasma membrane"/>
    <property type="evidence" value="ECO:0007669"/>
    <property type="project" value="TreeGrafter"/>
</dbReference>
<dbReference type="CDD" id="cd00082">
    <property type="entry name" value="HisKA"/>
    <property type="match status" value="1"/>
</dbReference>
<dbReference type="PANTHER" id="PTHR45436">
    <property type="entry name" value="SENSOR HISTIDINE KINASE YKOH"/>
    <property type="match status" value="1"/>
</dbReference>
<dbReference type="PRINTS" id="PR00344">
    <property type="entry name" value="BCTRLSENSOR"/>
</dbReference>
<dbReference type="InterPro" id="IPR005467">
    <property type="entry name" value="His_kinase_dom"/>
</dbReference>
<evidence type="ECO:0000256" key="9">
    <source>
        <dbReference type="ARBA" id="ARBA00023136"/>
    </source>
</evidence>
<feature type="transmembrane region" description="Helical" evidence="10">
    <location>
        <begin position="181"/>
        <end position="200"/>
    </location>
</feature>
<evidence type="ECO:0000256" key="10">
    <source>
        <dbReference type="SAM" id="Phobius"/>
    </source>
</evidence>
<evidence type="ECO:0000256" key="8">
    <source>
        <dbReference type="ARBA" id="ARBA00022989"/>
    </source>
</evidence>
<evidence type="ECO:0000256" key="7">
    <source>
        <dbReference type="ARBA" id="ARBA00022777"/>
    </source>
</evidence>
<evidence type="ECO:0000313" key="13">
    <source>
        <dbReference type="Proteomes" id="UP000249590"/>
    </source>
</evidence>
<dbReference type="EMBL" id="QHHQ01000001">
    <property type="protein sequence ID" value="RAI03227.1"/>
    <property type="molecule type" value="Genomic_DNA"/>
</dbReference>
<dbReference type="InterPro" id="IPR003594">
    <property type="entry name" value="HATPase_dom"/>
</dbReference>
<dbReference type="Gene3D" id="1.10.287.130">
    <property type="match status" value="1"/>
</dbReference>
<dbReference type="InterPro" id="IPR003661">
    <property type="entry name" value="HisK_dim/P_dom"/>
</dbReference>
<dbReference type="InterPro" id="IPR013727">
    <property type="entry name" value="2CSK_N"/>
</dbReference>
<dbReference type="Proteomes" id="UP000249590">
    <property type="component" value="Unassembled WGS sequence"/>
</dbReference>
<protein>
    <recommendedName>
        <fullName evidence="3">histidine kinase</fullName>
        <ecNumber evidence="3">2.7.13.3</ecNumber>
    </recommendedName>
</protein>
<dbReference type="Pfam" id="PF02518">
    <property type="entry name" value="HATPase_c"/>
    <property type="match status" value="1"/>
</dbReference>
<feature type="domain" description="Histidine kinase" evidence="11">
    <location>
        <begin position="264"/>
        <end position="477"/>
    </location>
</feature>
<evidence type="ECO:0000256" key="5">
    <source>
        <dbReference type="ARBA" id="ARBA00022679"/>
    </source>
</evidence>
<evidence type="ECO:0000259" key="11">
    <source>
        <dbReference type="PROSITE" id="PS50109"/>
    </source>
</evidence>
<name>A0A8B2NSM8_9HYPH</name>
<proteinExistence type="predicted"/>